<evidence type="ECO:0000313" key="1">
    <source>
        <dbReference type="EMBL" id="KAJ8125933.1"/>
    </source>
</evidence>
<comment type="caution">
    <text evidence="1">The sequence shown here is derived from an EMBL/GenBank/DDBJ whole genome shotgun (WGS) entry which is preliminary data.</text>
</comment>
<reference evidence="1" key="1">
    <citation type="submission" date="2022-12" db="EMBL/GenBank/DDBJ databases">
        <title>Genome Sequence of Lasiodiplodia mahajangana.</title>
        <authorList>
            <person name="Buettner E."/>
        </authorList>
    </citation>
    <scope>NUCLEOTIDE SEQUENCE</scope>
    <source>
        <strain evidence="1">VT137</strain>
    </source>
</reference>
<sequence length="112" mass="11269">MFAARAVFAAGQRRAFSASARNLSKVTVLGAAGGIGQPLSLLLKLNPRVTELALYDIRGGPGVAADVSHVNTKSTVKGYEPTTAGLAAALKGLGALVVDDGVDTFDVETAGG</sequence>
<protein>
    <submittedName>
        <fullName evidence="1">Uncharacterized protein</fullName>
    </submittedName>
</protein>
<gene>
    <name evidence="1" type="ORF">O1611_g7705</name>
</gene>
<evidence type="ECO:0000313" key="2">
    <source>
        <dbReference type="Proteomes" id="UP001153332"/>
    </source>
</evidence>
<dbReference type="EMBL" id="JAPUUL010002110">
    <property type="protein sequence ID" value="KAJ8125933.1"/>
    <property type="molecule type" value="Genomic_DNA"/>
</dbReference>
<keyword evidence="2" id="KW-1185">Reference proteome</keyword>
<dbReference type="Proteomes" id="UP001153332">
    <property type="component" value="Unassembled WGS sequence"/>
</dbReference>
<accession>A0ACC2JFD1</accession>
<proteinExistence type="predicted"/>
<name>A0ACC2JFD1_9PEZI</name>
<organism evidence="1 2">
    <name type="scientific">Lasiodiplodia mahajangana</name>
    <dbReference type="NCBI Taxonomy" id="1108764"/>
    <lineage>
        <taxon>Eukaryota</taxon>
        <taxon>Fungi</taxon>
        <taxon>Dikarya</taxon>
        <taxon>Ascomycota</taxon>
        <taxon>Pezizomycotina</taxon>
        <taxon>Dothideomycetes</taxon>
        <taxon>Dothideomycetes incertae sedis</taxon>
        <taxon>Botryosphaeriales</taxon>
        <taxon>Botryosphaeriaceae</taxon>
        <taxon>Lasiodiplodia</taxon>
    </lineage>
</organism>